<dbReference type="GO" id="GO:0016747">
    <property type="term" value="F:acyltransferase activity, transferring groups other than amino-acyl groups"/>
    <property type="evidence" value="ECO:0007669"/>
    <property type="project" value="InterPro"/>
</dbReference>
<reference evidence="4 5" key="1">
    <citation type="submission" date="2015-07" db="EMBL/GenBank/DDBJ databases">
        <title>The draft genome sequence of Leadbetterella sp. JN14-9.</title>
        <authorList>
            <person name="Liu Y."/>
            <person name="Du J."/>
            <person name="Shao Z."/>
        </authorList>
    </citation>
    <scope>NUCLEOTIDE SEQUENCE [LARGE SCALE GENOMIC DNA]</scope>
    <source>
        <strain evidence="4 5">JN14-9</strain>
    </source>
</reference>
<evidence type="ECO:0000259" key="3">
    <source>
        <dbReference type="PROSITE" id="PS51186"/>
    </source>
</evidence>
<proteinExistence type="predicted"/>
<evidence type="ECO:0000313" key="5">
    <source>
        <dbReference type="Proteomes" id="UP000050454"/>
    </source>
</evidence>
<dbReference type="InterPro" id="IPR016181">
    <property type="entry name" value="Acyl_CoA_acyltransferase"/>
</dbReference>
<dbReference type="RefSeq" id="WP_055144600.1">
    <property type="nucleotide sequence ID" value="NZ_JXSZ01000005.1"/>
</dbReference>
<dbReference type="Pfam" id="PF00583">
    <property type="entry name" value="Acetyltransf_1"/>
    <property type="match status" value="1"/>
</dbReference>
<keyword evidence="1" id="KW-0808">Transferase</keyword>
<protein>
    <recommendedName>
        <fullName evidence="3">N-acetyltransferase domain-containing protein</fullName>
    </recommendedName>
</protein>
<organism evidence="4 5">
    <name type="scientific">Jiulongibacter sediminis</name>
    <dbReference type="NCBI Taxonomy" id="1605367"/>
    <lineage>
        <taxon>Bacteria</taxon>
        <taxon>Pseudomonadati</taxon>
        <taxon>Bacteroidota</taxon>
        <taxon>Cytophagia</taxon>
        <taxon>Cytophagales</taxon>
        <taxon>Leadbetterellaceae</taxon>
        <taxon>Jiulongibacter</taxon>
    </lineage>
</organism>
<dbReference type="Proteomes" id="UP000050454">
    <property type="component" value="Unassembled WGS sequence"/>
</dbReference>
<dbReference type="SUPFAM" id="SSF55729">
    <property type="entry name" value="Acyl-CoA N-acyltransferases (Nat)"/>
    <property type="match status" value="1"/>
</dbReference>
<evidence type="ECO:0000256" key="1">
    <source>
        <dbReference type="ARBA" id="ARBA00022679"/>
    </source>
</evidence>
<name>A0A0P7BYJ7_9BACT</name>
<dbReference type="Gene3D" id="3.40.630.30">
    <property type="match status" value="1"/>
</dbReference>
<comment type="caution">
    <text evidence="4">The sequence shown here is derived from an EMBL/GenBank/DDBJ whole genome shotgun (WGS) entry which is preliminary data.</text>
</comment>
<dbReference type="PANTHER" id="PTHR43877">
    <property type="entry name" value="AMINOALKYLPHOSPHONATE N-ACETYLTRANSFERASE-RELATED-RELATED"/>
    <property type="match status" value="1"/>
</dbReference>
<dbReference type="AlphaFoldDB" id="A0A0P7BYJ7"/>
<keyword evidence="5" id="KW-1185">Reference proteome</keyword>
<dbReference type="EMBL" id="LGTQ01000005">
    <property type="protein sequence ID" value="KPM49955.1"/>
    <property type="molecule type" value="Genomic_DNA"/>
</dbReference>
<accession>A0A0P7BYJ7</accession>
<dbReference type="STRING" id="1605367.AFM12_05160"/>
<dbReference type="InterPro" id="IPR000182">
    <property type="entry name" value="GNAT_dom"/>
</dbReference>
<feature type="domain" description="N-acetyltransferase" evidence="3">
    <location>
        <begin position="3"/>
        <end position="163"/>
    </location>
</feature>
<dbReference type="PROSITE" id="PS51186">
    <property type="entry name" value="GNAT"/>
    <property type="match status" value="1"/>
</dbReference>
<evidence type="ECO:0000313" key="4">
    <source>
        <dbReference type="EMBL" id="KPM49955.1"/>
    </source>
</evidence>
<dbReference type="PANTHER" id="PTHR43877:SF2">
    <property type="entry name" value="AMINOALKYLPHOSPHONATE N-ACETYLTRANSFERASE-RELATED"/>
    <property type="match status" value="1"/>
</dbReference>
<dbReference type="OrthoDB" id="9796381at2"/>
<sequence>MSFRIRLAVFQDIEELDILINSAFRGDSSRKGWTTEADLLGGIRTDQSQLKTFIEEPDSDIWIYEEDGRALGCIHLRYRKDHIYLGMFTVSPSHQGLGIGKTLMKFSEEKAMELKTPKMEITVLTLRTDLIAWYERHGYFRTGEIRPFPMDNPDFGLPKVFLELAVLVKEL</sequence>
<keyword evidence="2" id="KW-0012">Acyltransferase</keyword>
<dbReference type="InterPro" id="IPR050832">
    <property type="entry name" value="Bact_Acetyltransf"/>
</dbReference>
<gene>
    <name evidence="4" type="ORF">AFM12_05160</name>
</gene>
<evidence type="ECO:0000256" key="2">
    <source>
        <dbReference type="ARBA" id="ARBA00023315"/>
    </source>
</evidence>
<dbReference type="CDD" id="cd04301">
    <property type="entry name" value="NAT_SF"/>
    <property type="match status" value="1"/>
</dbReference>